<evidence type="ECO:0000256" key="1">
    <source>
        <dbReference type="SAM" id="MobiDB-lite"/>
    </source>
</evidence>
<dbReference type="EMBL" id="JAPFFM010000010">
    <property type="protein sequence ID" value="KAJ6739053.1"/>
    <property type="molecule type" value="Genomic_DNA"/>
</dbReference>
<evidence type="ECO:0000313" key="3">
    <source>
        <dbReference type="Proteomes" id="UP001151752"/>
    </source>
</evidence>
<accession>A0A9Q0UZQ2</accession>
<dbReference type="Proteomes" id="UP001151752">
    <property type="component" value="Chromosome 4"/>
</dbReference>
<sequence>MTGTRLDPSPLLGDVAGILFGDEFPDGPRDRGGGGELRDFDDDGGGGGDQMLLPLSIFVGGGGGELFSLEEEGGGGEESRVFLAVVRTSYDQAVAWTLSAVVVVKRPVLGAGKRIEVVMTPMAAAIALLMKEVAQMVVVVERVEIARARRKTW</sequence>
<feature type="compositionally biased region" description="Basic and acidic residues" evidence="1">
    <location>
        <begin position="26"/>
        <end position="38"/>
    </location>
</feature>
<reference evidence="2" key="2">
    <citation type="journal article" date="2023" name="Int. J. Mol. Sci.">
        <title>De Novo Assembly and Annotation of 11 Diverse Shrub Willow (Salix) Genomes Reveals Novel Gene Organization in Sex-Linked Regions.</title>
        <authorList>
            <person name="Hyden B."/>
            <person name="Feng K."/>
            <person name="Yates T.B."/>
            <person name="Jawdy S."/>
            <person name="Cereghino C."/>
            <person name="Smart L.B."/>
            <person name="Muchero W."/>
        </authorList>
    </citation>
    <scope>NUCLEOTIDE SEQUENCE</scope>
    <source>
        <tissue evidence="2">Shoot tip</tissue>
    </source>
</reference>
<reference evidence="2" key="1">
    <citation type="submission" date="2022-11" db="EMBL/GenBank/DDBJ databases">
        <authorList>
            <person name="Hyden B.L."/>
            <person name="Feng K."/>
            <person name="Yates T."/>
            <person name="Jawdy S."/>
            <person name="Smart L.B."/>
            <person name="Muchero W."/>
        </authorList>
    </citation>
    <scope>NUCLEOTIDE SEQUENCE</scope>
    <source>
        <tissue evidence="2">Shoot tip</tissue>
    </source>
</reference>
<keyword evidence="3" id="KW-1185">Reference proteome</keyword>
<protein>
    <submittedName>
        <fullName evidence="2">Uncharacterized protein</fullName>
    </submittedName>
</protein>
<feature type="region of interest" description="Disordered" evidence="1">
    <location>
        <begin position="21"/>
        <end position="43"/>
    </location>
</feature>
<proteinExistence type="predicted"/>
<gene>
    <name evidence="2" type="ORF">OIU74_003920</name>
</gene>
<dbReference type="AlphaFoldDB" id="A0A9Q0UZQ2"/>
<comment type="caution">
    <text evidence="2">The sequence shown here is derived from an EMBL/GenBank/DDBJ whole genome shotgun (WGS) entry which is preliminary data.</text>
</comment>
<name>A0A9Q0UZQ2_9ROSI</name>
<evidence type="ECO:0000313" key="2">
    <source>
        <dbReference type="EMBL" id="KAJ6739053.1"/>
    </source>
</evidence>
<organism evidence="2 3">
    <name type="scientific">Salix koriyanagi</name>
    <dbReference type="NCBI Taxonomy" id="2511006"/>
    <lineage>
        <taxon>Eukaryota</taxon>
        <taxon>Viridiplantae</taxon>
        <taxon>Streptophyta</taxon>
        <taxon>Embryophyta</taxon>
        <taxon>Tracheophyta</taxon>
        <taxon>Spermatophyta</taxon>
        <taxon>Magnoliopsida</taxon>
        <taxon>eudicotyledons</taxon>
        <taxon>Gunneridae</taxon>
        <taxon>Pentapetalae</taxon>
        <taxon>rosids</taxon>
        <taxon>fabids</taxon>
        <taxon>Malpighiales</taxon>
        <taxon>Salicaceae</taxon>
        <taxon>Saliceae</taxon>
        <taxon>Salix</taxon>
    </lineage>
</organism>